<keyword evidence="4" id="KW-0805">Transcription regulation</keyword>
<evidence type="ECO:0000313" key="12">
    <source>
        <dbReference type="Proteomes" id="UP000606974"/>
    </source>
</evidence>
<feature type="region of interest" description="Disordered" evidence="9">
    <location>
        <begin position="1"/>
        <end position="88"/>
    </location>
</feature>
<evidence type="ECO:0000256" key="1">
    <source>
        <dbReference type="ARBA" id="ARBA00004049"/>
    </source>
</evidence>
<dbReference type="GO" id="GO:0090575">
    <property type="term" value="C:RNA polymerase II transcription regulator complex"/>
    <property type="evidence" value="ECO:0007669"/>
    <property type="project" value="TreeGrafter"/>
</dbReference>
<dbReference type="Proteomes" id="UP000606974">
    <property type="component" value="Unassembled WGS sequence"/>
</dbReference>
<keyword evidence="12" id="KW-1185">Reference proteome</keyword>
<reference evidence="11" key="1">
    <citation type="submission" date="2020-02" db="EMBL/GenBank/DDBJ databases">
        <authorList>
            <person name="Palmer J.M."/>
        </authorList>
    </citation>
    <scope>NUCLEOTIDE SEQUENCE</scope>
    <source>
        <strain evidence="11">EPUS1.4</strain>
        <tissue evidence="11">Thallus</tissue>
    </source>
</reference>
<protein>
    <recommendedName>
        <fullName evidence="8">Putative transcription factor kapC</fullName>
    </recommendedName>
</protein>
<dbReference type="InterPro" id="IPR050936">
    <property type="entry name" value="AP-1-like"/>
</dbReference>
<keyword evidence="7" id="KW-0539">Nucleus</keyword>
<evidence type="ECO:0000313" key="11">
    <source>
        <dbReference type="EMBL" id="KAF7509169.1"/>
    </source>
</evidence>
<evidence type="ECO:0000256" key="6">
    <source>
        <dbReference type="ARBA" id="ARBA00023163"/>
    </source>
</evidence>
<evidence type="ECO:0000259" key="10">
    <source>
        <dbReference type="PROSITE" id="PS00036"/>
    </source>
</evidence>
<keyword evidence="5" id="KW-0238">DNA-binding</keyword>
<proteinExistence type="inferred from homology"/>
<dbReference type="PANTHER" id="PTHR40621:SF11">
    <property type="entry name" value="TRANSCRIPTION FACTOR KAPC-RELATED"/>
    <property type="match status" value="1"/>
</dbReference>
<comment type="function">
    <text evidence="1">Putative transcription factor.</text>
</comment>
<dbReference type="GO" id="GO:0000976">
    <property type="term" value="F:transcription cis-regulatory region binding"/>
    <property type="evidence" value="ECO:0007669"/>
    <property type="project" value="InterPro"/>
</dbReference>
<sequence>MQSLAPAPTSAMHSSSQDVVSEQLLREQLLSQVNTSNNARDQNEMQTSSPASPNDPLDHTMGGSGYGKRELSTSKRAAQNRAAQRAFRQRKEGYIKKLEEQVRDYTILNENYKAIQAENYQLRDYIINLQSRLIESQGEFPQPPPNIDGLHPGNPGQQQHAAQHAQQHQGPSQQQHHHAAGPGESSNIAAGLDQMRGAPPAHHLGRAGDPRGHTPEGQSYHPHIHGHGQAPESHSPGMKRMKVDEREMTAAQQALQGRVER</sequence>
<evidence type="ECO:0000256" key="4">
    <source>
        <dbReference type="ARBA" id="ARBA00023015"/>
    </source>
</evidence>
<dbReference type="Pfam" id="PF00170">
    <property type="entry name" value="bZIP_1"/>
    <property type="match status" value="1"/>
</dbReference>
<dbReference type="OrthoDB" id="2593073at2759"/>
<comment type="subcellular location">
    <subcellularLocation>
        <location evidence="2">Nucleus</location>
    </subcellularLocation>
</comment>
<dbReference type="AlphaFoldDB" id="A0A8H7E3H1"/>
<accession>A0A8H7E3H1</accession>
<comment type="caution">
    <text evidence="11">The sequence shown here is derived from an EMBL/GenBank/DDBJ whole genome shotgun (WGS) entry which is preliminary data.</text>
</comment>
<feature type="region of interest" description="Disordered" evidence="9">
    <location>
        <begin position="137"/>
        <end position="261"/>
    </location>
</feature>
<evidence type="ECO:0000256" key="8">
    <source>
        <dbReference type="ARBA" id="ARBA00044067"/>
    </source>
</evidence>
<dbReference type="InterPro" id="IPR004827">
    <property type="entry name" value="bZIP"/>
</dbReference>
<dbReference type="PANTHER" id="PTHR40621">
    <property type="entry name" value="TRANSCRIPTION FACTOR KAPC-RELATED"/>
    <property type="match status" value="1"/>
</dbReference>
<evidence type="ECO:0000256" key="5">
    <source>
        <dbReference type="ARBA" id="ARBA00023125"/>
    </source>
</evidence>
<feature type="domain" description="BZIP" evidence="10">
    <location>
        <begin position="75"/>
        <end position="90"/>
    </location>
</feature>
<comment type="similarity">
    <text evidence="3">Belongs to the bZIP family.</text>
</comment>
<evidence type="ECO:0000256" key="9">
    <source>
        <dbReference type="SAM" id="MobiDB-lite"/>
    </source>
</evidence>
<dbReference type="EMBL" id="JAACFV010000044">
    <property type="protein sequence ID" value="KAF7509169.1"/>
    <property type="molecule type" value="Genomic_DNA"/>
</dbReference>
<keyword evidence="6" id="KW-0804">Transcription</keyword>
<dbReference type="InterPro" id="IPR046347">
    <property type="entry name" value="bZIP_sf"/>
</dbReference>
<organism evidence="11 12">
    <name type="scientific">Endocarpon pusillum</name>
    <dbReference type="NCBI Taxonomy" id="364733"/>
    <lineage>
        <taxon>Eukaryota</taxon>
        <taxon>Fungi</taxon>
        <taxon>Dikarya</taxon>
        <taxon>Ascomycota</taxon>
        <taxon>Pezizomycotina</taxon>
        <taxon>Eurotiomycetes</taxon>
        <taxon>Chaetothyriomycetidae</taxon>
        <taxon>Verrucariales</taxon>
        <taxon>Verrucariaceae</taxon>
        <taxon>Endocarpon</taxon>
    </lineage>
</organism>
<gene>
    <name evidence="11" type="ORF">GJ744_008229</name>
</gene>
<feature type="compositionally biased region" description="Low complexity" evidence="9">
    <location>
        <begin position="76"/>
        <end position="86"/>
    </location>
</feature>
<name>A0A8H7E3H1_9EURO</name>
<dbReference type="Gene3D" id="1.20.5.170">
    <property type="match status" value="1"/>
</dbReference>
<dbReference type="SUPFAM" id="SSF57959">
    <property type="entry name" value="Leucine zipper domain"/>
    <property type="match status" value="1"/>
</dbReference>
<evidence type="ECO:0000256" key="2">
    <source>
        <dbReference type="ARBA" id="ARBA00004123"/>
    </source>
</evidence>
<evidence type="ECO:0000256" key="3">
    <source>
        <dbReference type="ARBA" id="ARBA00007163"/>
    </source>
</evidence>
<dbReference type="PROSITE" id="PS00036">
    <property type="entry name" value="BZIP_BASIC"/>
    <property type="match status" value="1"/>
</dbReference>
<feature type="compositionally biased region" description="Low complexity" evidence="9">
    <location>
        <begin position="152"/>
        <end position="174"/>
    </location>
</feature>
<feature type="compositionally biased region" description="Low complexity" evidence="9">
    <location>
        <begin position="19"/>
        <end position="33"/>
    </location>
</feature>
<feature type="compositionally biased region" description="Polar residues" evidence="9">
    <location>
        <begin position="34"/>
        <end position="52"/>
    </location>
</feature>
<evidence type="ECO:0000256" key="7">
    <source>
        <dbReference type="ARBA" id="ARBA00023242"/>
    </source>
</evidence>
<dbReference type="GO" id="GO:0001228">
    <property type="term" value="F:DNA-binding transcription activator activity, RNA polymerase II-specific"/>
    <property type="evidence" value="ECO:0007669"/>
    <property type="project" value="TreeGrafter"/>
</dbReference>
<dbReference type="SMART" id="SM00338">
    <property type="entry name" value="BRLZ"/>
    <property type="match status" value="1"/>
</dbReference>